<evidence type="ECO:0000313" key="2">
    <source>
        <dbReference type="Proteomes" id="UP000184112"/>
    </source>
</evidence>
<dbReference type="EMBL" id="FQWH01000002">
    <property type="protein sequence ID" value="SHG27706.1"/>
    <property type="molecule type" value="Genomic_DNA"/>
</dbReference>
<dbReference type="Pfam" id="PF04883">
    <property type="entry name" value="HK97-gp10_like"/>
    <property type="match status" value="1"/>
</dbReference>
<dbReference type="Proteomes" id="UP000184112">
    <property type="component" value="Unassembled WGS sequence"/>
</dbReference>
<name>A0A1M5IHI8_FLAJO</name>
<proteinExistence type="predicted"/>
<dbReference type="AlphaFoldDB" id="A0A1M5IHI8"/>
<gene>
    <name evidence="1" type="ORF">SAMN05444388_102103</name>
</gene>
<evidence type="ECO:0000313" key="1">
    <source>
        <dbReference type="EMBL" id="SHG27706.1"/>
    </source>
</evidence>
<dbReference type="InterPro" id="IPR010064">
    <property type="entry name" value="HK97-gp10_tail"/>
</dbReference>
<dbReference type="RefSeq" id="WP_073408411.1">
    <property type="nucleotide sequence ID" value="NZ_FQWH01000002.1"/>
</dbReference>
<sequence>MSSPLFEVEGFEELKAKIRELSNDKDKKREVLIILRQVAQPTLQAARMFVPVSPKKHKARGKLIEPGNLKKSIGYITGKQENPTIYVGTRAKGANSGWYGHFVERGVNKYKKGFRRKRKRGANDHASIGRTKATPFMAQAYEATANQVTADSERKMAAFIQRRIDKLSR</sequence>
<dbReference type="NCBIfam" id="TIGR01725">
    <property type="entry name" value="phge_HK97_gp10"/>
    <property type="match status" value="1"/>
</dbReference>
<organism evidence="1 2">
    <name type="scientific">Flavobacterium johnsoniae</name>
    <name type="common">Cytophaga johnsonae</name>
    <dbReference type="NCBI Taxonomy" id="986"/>
    <lineage>
        <taxon>Bacteria</taxon>
        <taxon>Pseudomonadati</taxon>
        <taxon>Bacteroidota</taxon>
        <taxon>Flavobacteriia</taxon>
        <taxon>Flavobacteriales</taxon>
        <taxon>Flavobacteriaceae</taxon>
        <taxon>Flavobacterium</taxon>
    </lineage>
</organism>
<reference evidence="1 2" key="1">
    <citation type="submission" date="2016-11" db="EMBL/GenBank/DDBJ databases">
        <authorList>
            <person name="Jaros S."/>
            <person name="Januszkiewicz K."/>
            <person name="Wedrychowicz H."/>
        </authorList>
    </citation>
    <scope>NUCLEOTIDE SEQUENCE [LARGE SCALE GENOMIC DNA]</scope>
    <source>
        <strain evidence="1 2">DSM 6792</strain>
    </source>
</reference>
<protein>
    <submittedName>
        <fullName evidence="1">Phage protein, HK97 gp10 family</fullName>
    </submittedName>
</protein>
<accession>A0A1M5IHI8</accession>